<keyword evidence="4 6" id="KW-0067">ATP-binding</keyword>
<dbReference type="InterPro" id="IPR003439">
    <property type="entry name" value="ABC_transporter-like_ATP-bd"/>
</dbReference>
<gene>
    <name evidence="6" type="ORF">ABT211_07750</name>
</gene>
<dbReference type="SMART" id="SM00382">
    <property type="entry name" value="AAA"/>
    <property type="match status" value="1"/>
</dbReference>
<dbReference type="InterPro" id="IPR050319">
    <property type="entry name" value="ABC_transp_ATP-bind"/>
</dbReference>
<dbReference type="PROSITE" id="PS00211">
    <property type="entry name" value="ABC_TRANSPORTER_1"/>
    <property type="match status" value="1"/>
</dbReference>
<sequence length="259" mass="27990">MTDSQDALLTAVHVTKRYPRGPVAVDDVTLSVAAGETLGLVGESGSGKSTLARLTLGLLAPTAGTVRFAGHDPARLHGRAGRAIRAHLQFVPQHPRGSLNPSLRAGEAVHFALRTQGTPRRERSTLVAELFRQVGLDPRLARRHPGELSGGQLQRVAIARALATRPRLVVCDEPTSALDPETQAQVLDLLTELQDRLGLAYLFISHDLAVVRRLAHRVTVLRHGRIVEEGRADTVWTAPRHPYTRALLAAATGEPSLLH</sequence>
<evidence type="ECO:0000256" key="4">
    <source>
        <dbReference type="ARBA" id="ARBA00022840"/>
    </source>
</evidence>
<accession>A0ABV1TBN6</accession>
<feature type="domain" description="ABC transporter" evidence="5">
    <location>
        <begin position="9"/>
        <end position="248"/>
    </location>
</feature>
<dbReference type="CDD" id="cd03257">
    <property type="entry name" value="ABC_NikE_OppD_transporters"/>
    <property type="match status" value="1"/>
</dbReference>
<proteinExistence type="inferred from homology"/>
<dbReference type="PROSITE" id="PS50893">
    <property type="entry name" value="ABC_TRANSPORTER_2"/>
    <property type="match status" value="1"/>
</dbReference>
<keyword evidence="3" id="KW-0547">Nucleotide-binding</keyword>
<evidence type="ECO:0000313" key="7">
    <source>
        <dbReference type="Proteomes" id="UP001490365"/>
    </source>
</evidence>
<evidence type="ECO:0000259" key="5">
    <source>
        <dbReference type="PROSITE" id="PS50893"/>
    </source>
</evidence>
<name>A0ABV1TBN6_9ACTN</name>
<reference evidence="6 7" key="1">
    <citation type="submission" date="2024-06" db="EMBL/GenBank/DDBJ databases">
        <title>The Natural Products Discovery Center: Release of the First 8490 Sequenced Strains for Exploring Actinobacteria Biosynthetic Diversity.</title>
        <authorList>
            <person name="Kalkreuter E."/>
            <person name="Kautsar S.A."/>
            <person name="Yang D."/>
            <person name="Bader C.D."/>
            <person name="Teijaro C.N."/>
            <person name="Fluegel L."/>
            <person name="Davis C.M."/>
            <person name="Simpson J.R."/>
            <person name="Lauterbach L."/>
            <person name="Steele A.D."/>
            <person name="Gui C."/>
            <person name="Meng S."/>
            <person name="Li G."/>
            <person name="Viehrig K."/>
            <person name="Ye F."/>
            <person name="Su P."/>
            <person name="Kiefer A.F."/>
            <person name="Nichols A."/>
            <person name="Cepeda A.J."/>
            <person name="Yan W."/>
            <person name="Fan B."/>
            <person name="Jiang Y."/>
            <person name="Adhikari A."/>
            <person name="Zheng C.-J."/>
            <person name="Schuster L."/>
            <person name="Cowan T.M."/>
            <person name="Smanski M.J."/>
            <person name="Chevrette M.G."/>
            <person name="De Carvalho L.P.S."/>
            <person name="Shen B."/>
        </authorList>
    </citation>
    <scope>NUCLEOTIDE SEQUENCE [LARGE SCALE GENOMIC DNA]</scope>
    <source>
        <strain evidence="6 7">NPDC001694</strain>
    </source>
</reference>
<evidence type="ECO:0000256" key="3">
    <source>
        <dbReference type="ARBA" id="ARBA00022741"/>
    </source>
</evidence>
<dbReference type="EMBL" id="JBEOZM010000003">
    <property type="protein sequence ID" value="MER6267183.1"/>
    <property type="molecule type" value="Genomic_DNA"/>
</dbReference>
<evidence type="ECO:0000313" key="6">
    <source>
        <dbReference type="EMBL" id="MER6267183.1"/>
    </source>
</evidence>
<dbReference type="GO" id="GO:0005524">
    <property type="term" value="F:ATP binding"/>
    <property type="evidence" value="ECO:0007669"/>
    <property type="project" value="UniProtKB-KW"/>
</dbReference>
<dbReference type="Gene3D" id="3.40.50.300">
    <property type="entry name" value="P-loop containing nucleotide triphosphate hydrolases"/>
    <property type="match status" value="1"/>
</dbReference>
<keyword evidence="2" id="KW-0813">Transport</keyword>
<organism evidence="6 7">
    <name type="scientific">Streptomyces sp. 900105755</name>
    <dbReference type="NCBI Taxonomy" id="3154389"/>
    <lineage>
        <taxon>Bacteria</taxon>
        <taxon>Bacillati</taxon>
        <taxon>Actinomycetota</taxon>
        <taxon>Actinomycetes</taxon>
        <taxon>Kitasatosporales</taxon>
        <taxon>Streptomycetaceae</taxon>
        <taxon>Streptomyces</taxon>
    </lineage>
</organism>
<comment type="caution">
    <text evidence="6">The sequence shown here is derived from an EMBL/GenBank/DDBJ whole genome shotgun (WGS) entry which is preliminary data.</text>
</comment>
<evidence type="ECO:0000256" key="2">
    <source>
        <dbReference type="ARBA" id="ARBA00022448"/>
    </source>
</evidence>
<dbReference type="InterPro" id="IPR017871">
    <property type="entry name" value="ABC_transporter-like_CS"/>
</dbReference>
<evidence type="ECO:0000256" key="1">
    <source>
        <dbReference type="ARBA" id="ARBA00005417"/>
    </source>
</evidence>
<dbReference type="PANTHER" id="PTHR43776">
    <property type="entry name" value="TRANSPORT ATP-BINDING PROTEIN"/>
    <property type="match status" value="1"/>
</dbReference>
<protein>
    <submittedName>
        <fullName evidence="6">ABC transporter ATP-binding protein</fullName>
    </submittedName>
</protein>
<dbReference type="Proteomes" id="UP001490365">
    <property type="component" value="Unassembled WGS sequence"/>
</dbReference>
<dbReference type="SUPFAM" id="SSF52540">
    <property type="entry name" value="P-loop containing nucleoside triphosphate hydrolases"/>
    <property type="match status" value="1"/>
</dbReference>
<dbReference type="PANTHER" id="PTHR43776:SF7">
    <property type="entry name" value="D,D-DIPEPTIDE TRANSPORT ATP-BINDING PROTEIN DDPF-RELATED"/>
    <property type="match status" value="1"/>
</dbReference>
<dbReference type="Pfam" id="PF00005">
    <property type="entry name" value="ABC_tran"/>
    <property type="match status" value="1"/>
</dbReference>
<keyword evidence="7" id="KW-1185">Reference proteome</keyword>
<dbReference type="InterPro" id="IPR027417">
    <property type="entry name" value="P-loop_NTPase"/>
</dbReference>
<dbReference type="InterPro" id="IPR003593">
    <property type="entry name" value="AAA+_ATPase"/>
</dbReference>
<dbReference type="RefSeq" id="WP_351955859.1">
    <property type="nucleotide sequence ID" value="NZ_JBEOZM010000003.1"/>
</dbReference>
<comment type="similarity">
    <text evidence="1">Belongs to the ABC transporter superfamily.</text>
</comment>